<dbReference type="STRING" id="1314800.A0A1B7MTG0"/>
<accession>A0A1B7MTG0</accession>
<sequence length="103" mass="11695">MEGNFIHFMKSRKGRPFATGLVAHMFQQMASGLHHIHSSGYFDMKPENILITTTGIFNYRSPFSQSQPDTVEQKDVSVICKIAYFDLAREISSTPPYTEYISA</sequence>
<dbReference type="AlphaFoldDB" id="A0A1B7MTG0"/>
<evidence type="ECO:0000259" key="1">
    <source>
        <dbReference type="PROSITE" id="PS50011"/>
    </source>
</evidence>
<dbReference type="InterPro" id="IPR011009">
    <property type="entry name" value="Kinase-like_dom_sf"/>
</dbReference>
<name>A0A1B7MTG0_9AGAM</name>
<dbReference type="InterPro" id="IPR000719">
    <property type="entry name" value="Prot_kinase_dom"/>
</dbReference>
<dbReference type="EMBL" id="KV448459">
    <property type="protein sequence ID" value="OAX35886.1"/>
    <property type="molecule type" value="Genomic_DNA"/>
</dbReference>
<keyword evidence="3" id="KW-1185">Reference proteome</keyword>
<dbReference type="Gene3D" id="1.10.510.10">
    <property type="entry name" value="Transferase(Phosphotransferase) domain 1"/>
    <property type="match status" value="1"/>
</dbReference>
<reference evidence="2 3" key="1">
    <citation type="submission" date="2016-06" db="EMBL/GenBank/DDBJ databases">
        <title>Comparative genomics of the ectomycorrhizal sister species Rhizopogon vinicolor and Rhizopogon vesiculosus (Basidiomycota: Boletales) reveals a divergence of the mating type B locus.</title>
        <authorList>
            <consortium name="DOE Joint Genome Institute"/>
            <person name="Mujic A.B."/>
            <person name="Kuo A."/>
            <person name="Tritt A."/>
            <person name="Lipzen A."/>
            <person name="Chen C."/>
            <person name="Johnson J."/>
            <person name="Sharma A."/>
            <person name="Barry K."/>
            <person name="Grigoriev I.V."/>
            <person name="Spatafora J.W."/>
        </authorList>
    </citation>
    <scope>NUCLEOTIDE SEQUENCE [LARGE SCALE GENOMIC DNA]</scope>
    <source>
        <strain evidence="2 3">AM-OR11-026</strain>
    </source>
</reference>
<organism evidence="2 3">
    <name type="scientific">Rhizopogon vinicolor AM-OR11-026</name>
    <dbReference type="NCBI Taxonomy" id="1314800"/>
    <lineage>
        <taxon>Eukaryota</taxon>
        <taxon>Fungi</taxon>
        <taxon>Dikarya</taxon>
        <taxon>Basidiomycota</taxon>
        <taxon>Agaricomycotina</taxon>
        <taxon>Agaricomycetes</taxon>
        <taxon>Agaricomycetidae</taxon>
        <taxon>Boletales</taxon>
        <taxon>Suillineae</taxon>
        <taxon>Rhizopogonaceae</taxon>
        <taxon>Rhizopogon</taxon>
    </lineage>
</organism>
<proteinExistence type="predicted"/>
<evidence type="ECO:0000313" key="2">
    <source>
        <dbReference type="EMBL" id="OAX35886.1"/>
    </source>
</evidence>
<dbReference type="OrthoDB" id="2158884at2759"/>
<dbReference type="SUPFAM" id="SSF56112">
    <property type="entry name" value="Protein kinase-like (PK-like)"/>
    <property type="match status" value="1"/>
</dbReference>
<gene>
    <name evidence="2" type="ORF">K503DRAFT_773036</name>
</gene>
<dbReference type="GO" id="GO:0005524">
    <property type="term" value="F:ATP binding"/>
    <property type="evidence" value="ECO:0007669"/>
    <property type="project" value="InterPro"/>
</dbReference>
<feature type="domain" description="Protein kinase" evidence="1">
    <location>
        <begin position="1"/>
        <end position="103"/>
    </location>
</feature>
<dbReference type="PROSITE" id="PS50011">
    <property type="entry name" value="PROTEIN_KINASE_DOM"/>
    <property type="match status" value="1"/>
</dbReference>
<dbReference type="GO" id="GO:0004672">
    <property type="term" value="F:protein kinase activity"/>
    <property type="evidence" value="ECO:0007669"/>
    <property type="project" value="InterPro"/>
</dbReference>
<dbReference type="Proteomes" id="UP000092154">
    <property type="component" value="Unassembled WGS sequence"/>
</dbReference>
<dbReference type="InParanoid" id="A0A1B7MTG0"/>
<evidence type="ECO:0000313" key="3">
    <source>
        <dbReference type="Proteomes" id="UP000092154"/>
    </source>
</evidence>
<protein>
    <recommendedName>
        <fullName evidence="1">Protein kinase domain-containing protein</fullName>
    </recommendedName>
</protein>